<protein>
    <submittedName>
        <fullName evidence="1">Uncharacterized protein</fullName>
    </submittedName>
</protein>
<dbReference type="EMBL" id="BIFH01000015">
    <property type="protein sequence ID" value="GCD94371.1"/>
    <property type="molecule type" value="Genomic_DNA"/>
</dbReference>
<keyword evidence="2" id="KW-1185">Reference proteome</keyword>
<organism evidence="1 2">
    <name type="scientific">Embleya hyalina</name>
    <dbReference type="NCBI Taxonomy" id="516124"/>
    <lineage>
        <taxon>Bacteria</taxon>
        <taxon>Bacillati</taxon>
        <taxon>Actinomycetota</taxon>
        <taxon>Actinomycetes</taxon>
        <taxon>Kitasatosporales</taxon>
        <taxon>Streptomycetaceae</taxon>
        <taxon>Embleya</taxon>
    </lineage>
</organism>
<evidence type="ECO:0000313" key="2">
    <source>
        <dbReference type="Proteomes" id="UP000286931"/>
    </source>
</evidence>
<proteinExistence type="predicted"/>
<dbReference type="AlphaFoldDB" id="A0A401YIF2"/>
<reference evidence="1 2" key="1">
    <citation type="submission" date="2018-12" db="EMBL/GenBank/DDBJ databases">
        <title>Draft genome sequence of Embleya hyalina NBRC 13850T.</title>
        <authorList>
            <person name="Komaki H."/>
            <person name="Hosoyama A."/>
            <person name="Kimura A."/>
            <person name="Ichikawa N."/>
            <person name="Tamura T."/>
        </authorList>
    </citation>
    <scope>NUCLEOTIDE SEQUENCE [LARGE SCALE GENOMIC DNA]</scope>
    <source>
        <strain evidence="1 2">NBRC 13850</strain>
    </source>
</reference>
<dbReference type="Proteomes" id="UP000286931">
    <property type="component" value="Unassembled WGS sequence"/>
</dbReference>
<sequence length="62" mass="7457">MLDPLGSAEWWLIRLGRKLAARRPELARRWDWYIGNHPLPEGSEKAKRAFRDFQEKSRTNFM</sequence>
<gene>
    <name evidence="1" type="ORF">EHYA_02032</name>
</gene>
<name>A0A401YIF2_9ACTN</name>
<comment type="caution">
    <text evidence="1">The sequence shown here is derived from an EMBL/GenBank/DDBJ whole genome shotgun (WGS) entry which is preliminary data.</text>
</comment>
<evidence type="ECO:0000313" key="1">
    <source>
        <dbReference type="EMBL" id="GCD94371.1"/>
    </source>
</evidence>
<accession>A0A401YIF2</accession>